<dbReference type="PANTHER" id="PTHR43418">
    <property type="entry name" value="MULTIFUNCTIONAL TRYPTOPHAN BIOSYNTHESIS PROTEIN-RELATED"/>
    <property type="match status" value="1"/>
</dbReference>
<dbReference type="PANTHER" id="PTHR43418:SF4">
    <property type="entry name" value="MULTIFUNCTIONAL TRYPTOPHAN BIOSYNTHESIS PROTEIN"/>
    <property type="match status" value="1"/>
</dbReference>
<dbReference type="FunFam" id="3.40.50.880:FF:000003">
    <property type="entry name" value="Anthranilate synthase component II"/>
    <property type="match status" value="1"/>
</dbReference>
<keyword evidence="1" id="KW-0315">Glutamine amidotransferase</keyword>
<dbReference type="InterPro" id="IPR029062">
    <property type="entry name" value="Class_I_gatase-like"/>
</dbReference>
<dbReference type="GO" id="GO:0000162">
    <property type="term" value="P:L-tryptophan biosynthetic process"/>
    <property type="evidence" value="ECO:0007669"/>
    <property type="project" value="TreeGrafter"/>
</dbReference>
<dbReference type="GO" id="GO:0004049">
    <property type="term" value="F:anthranilate synthase activity"/>
    <property type="evidence" value="ECO:0007669"/>
    <property type="project" value="TreeGrafter"/>
</dbReference>
<dbReference type="CDD" id="cd01743">
    <property type="entry name" value="GATase1_Anthranilate_Synthase"/>
    <property type="match status" value="1"/>
</dbReference>
<dbReference type="SUPFAM" id="SSF52317">
    <property type="entry name" value="Class I glutamine amidotransferase-like"/>
    <property type="match status" value="1"/>
</dbReference>
<evidence type="ECO:0000313" key="4">
    <source>
        <dbReference type="Proteomes" id="UP000323707"/>
    </source>
</evidence>
<accession>A0A5M9QUL7</accession>
<reference evidence="3 4" key="1">
    <citation type="submission" date="2019-09" db="EMBL/GenBank/DDBJ databases">
        <title>Draft genome sequence of various Type strains from the CCUG.</title>
        <authorList>
            <person name="Pineiro-Iglesias B."/>
            <person name="Tunovic T."/>
            <person name="Unosson C."/>
            <person name="Inganas E."/>
            <person name="Ohlen M."/>
            <person name="Cardew S."/>
            <person name="Jensie-Markopoulos S."/>
            <person name="Salva-Serra F."/>
            <person name="Jaen-Luchoro D."/>
            <person name="Karlsson R."/>
            <person name="Svensson-Stadler L."/>
            <person name="Chun J."/>
            <person name="Moore E."/>
        </authorList>
    </citation>
    <scope>NUCLEOTIDE SEQUENCE [LARGE SCALE GENOMIC DNA]</scope>
    <source>
        <strain evidence="3 4">CCUG 32756T</strain>
    </source>
</reference>
<dbReference type="NCBIfam" id="TIGR00566">
    <property type="entry name" value="trpG_papA"/>
    <property type="match status" value="1"/>
</dbReference>
<dbReference type="PRINTS" id="PR00099">
    <property type="entry name" value="CPSGATASE"/>
</dbReference>
<name>A0A5M9QUL7_9HELI</name>
<gene>
    <name evidence="3" type="ORF">F4V45_02310</name>
</gene>
<dbReference type="GO" id="GO:0005829">
    <property type="term" value="C:cytosol"/>
    <property type="evidence" value="ECO:0007669"/>
    <property type="project" value="TreeGrafter"/>
</dbReference>
<dbReference type="PROSITE" id="PS51273">
    <property type="entry name" value="GATASE_TYPE_1"/>
    <property type="match status" value="1"/>
</dbReference>
<dbReference type="PRINTS" id="PR00097">
    <property type="entry name" value="ANTSNTHASEII"/>
</dbReference>
<feature type="domain" description="Glutamine amidotransferase" evidence="2">
    <location>
        <begin position="5"/>
        <end position="186"/>
    </location>
</feature>
<dbReference type="InterPro" id="IPR050472">
    <property type="entry name" value="Anth_synth/Amidotransfase"/>
</dbReference>
<organism evidence="3 4">
    <name type="scientific">Helicobacter canis</name>
    <dbReference type="NCBI Taxonomy" id="29419"/>
    <lineage>
        <taxon>Bacteria</taxon>
        <taxon>Pseudomonadati</taxon>
        <taxon>Campylobacterota</taxon>
        <taxon>Epsilonproteobacteria</taxon>
        <taxon>Campylobacterales</taxon>
        <taxon>Helicobacteraceae</taxon>
        <taxon>Helicobacter</taxon>
    </lineage>
</organism>
<evidence type="ECO:0000256" key="1">
    <source>
        <dbReference type="ARBA" id="ARBA00022962"/>
    </source>
</evidence>
<evidence type="ECO:0000259" key="2">
    <source>
        <dbReference type="Pfam" id="PF00117"/>
    </source>
</evidence>
<proteinExistence type="predicted"/>
<sequence length="191" mass="21705">MKRVLIIDNYDSFTYTIALYFRELGYACEVVQSDAFTHASDLLALRFSHLVISPGPNSPKEARFSVEAIRYFKKRKPILGICLGHQCIAYAFGGEVSKLPTPTHAKIQTLHYVKSPIFTKLKKRPKICLYHSLFVSQCPKNCKVIAYDKRGVIMAIAHKKLPIYGIQFHPEAILSQCGKQLLKNFMQLKAL</sequence>
<dbReference type="AlphaFoldDB" id="A0A5M9QUL7"/>
<dbReference type="RefSeq" id="WP_150336877.1">
    <property type="nucleotide sequence ID" value="NZ_JAERIX010000026.1"/>
</dbReference>
<evidence type="ECO:0000313" key="3">
    <source>
        <dbReference type="EMBL" id="KAA8710765.1"/>
    </source>
</evidence>
<dbReference type="Gene3D" id="3.40.50.880">
    <property type="match status" value="1"/>
</dbReference>
<dbReference type="PRINTS" id="PR00096">
    <property type="entry name" value="GATASE"/>
</dbReference>
<comment type="caution">
    <text evidence="3">The sequence shown here is derived from an EMBL/GenBank/DDBJ whole genome shotgun (WGS) entry which is preliminary data.</text>
</comment>
<dbReference type="Pfam" id="PF00117">
    <property type="entry name" value="GATase"/>
    <property type="match status" value="1"/>
</dbReference>
<dbReference type="InterPro" id="IPR017926">
    <property type="entry name" value="GATASE"/>
</dbReference>
<dbReference type="EMBL" id="VXKE01000006">
    <property type="protein sequence ID" value="KAA8710765.1"/>
    <property type="molecule type" value="Genomic_DNA"/>
</dbReference>
<protein>
    <submittedName>
        <fullName evidence="3">Aminodeoxychorismate/anthranilate synthase component II</fullName>
    </submittedName>
</protein>
<dbReference type="Proteomes" id="UP000323707">
    <property type="component" value="Unassembled WGS sequence"/>
</dbReference>
<dbReference type="InterPro" id="IPR006221">
    <property type="entry name" value="TrpG/PapA_dom"/>
</dbReference>